<evidence type="ECO:0000313" key="2">
    <source>
        <dbReference type="Proteomes" id="UP001595629"/>
    </source>
</evidence>
<keyword evidence="2" id="KW-1185">Reference proteome</keyword>
<dbReference type="RefSeq" id="WP_386736651.1">
    <property type="nucleotide sequence ID" value="NZ_JBHRXI010000017.1"/>
</dbReference>
<name>A0ABV7TKE0_9RHOB</name>
<dbReference type="InterPro" id="IPR018912">
    <property type="entry name" value="DUF2478"/>
</dbReference>
<proteinExistence type="predicted"/>
<dbReference type="Pfam" id="PF10649">
    <property type="entry name" value="DUF2478"/>
    <property type="match status" value="1"/>
</dbReference>
<evidence type="ECO:0000313" key="1">
    <source>
        <dbReference type="EMBL" id="MFC3615377.1"/>
    </source>
</evidence>
<comment type="caution">
    <text evidence="1">The sequence shown here is derived from an EMBL/GenBank/DDBJ whole genome shotgun (WGS) entry which is preliminary data.</text>
</comment>
<organism evidence="1 2">
    <name type="scientific">Lutimaribacter marinistellae</name>
    <dbReference type="NCBI Taxonomy" id="1820329"/>
    <lineage>
        <taxon>Bacteria</taxon>
        <taxon>Pseudomonadati</taxon>
        <taxon>Pseudomonadota</taxon>
        <taxon>Alphaproteobacteria</taxon>
        <taxon>Rhodobacterales</taxon>
        <taxon>Roseobacteraceae</taxon>
        <taxon>Lutimaribacter</taxon>
    </lineage>
</organism>
<dbReference type="EMBL" id="JBHRXI010000017">
    <property type="protein sequence ID" value="MFC3615377.1"/>
    <property type="molecule type" value="Genomic_DNA"/>
</dbReference>
<gene>
    <name evidence="1" type="ORF">ACFORG_16590</name>
</gene>
<protein>
    <submittedName>
        <fullName evidence="1">DUF2478 domain-containing protein</fullName>
    </submittedName>
</protein>
<sequence length="173" mass="18263">MQLAYTMAPGRGDTDLLLFRLAKALTKAGVRTAGTVQINSESPSGGPCDMDVQVLPDGQVFRISQSLGTGSRGCRLDPTALESAVGYVQKALDVGADCLIINKFGKQEADGRGFRPVIAEALTRGIPVLVGVNALNLSAFNYFAGGLAQDLRPELTALEAWAHRSLEIKCEAA</sequence>
<reference evidence="2" key="1">
    <citation type="journal article" date="2019" name="Int. J. Syst. Evol. Microbiol.">
        <title>The Global Catalogue of Microorganisms (GCM) 10K type strain sequencing project: providing services to taxonomists for standard genome sequencing and annotation.</title>
        <authorList>
            <consortium name="The Broad Institute Genomics Platform"/>
            <consortium name="The Broad Institute Genome Sequencing Center for Infectious Disease"/>
            <person name="Wu L."/>
            <person name="Ma J."/>
        </authorList>
    </citation>
    <scope>NUCLEOTIDE SEQUENCE [LARGE SCALE GENOMIC DNA]</scope>
    <source>
        <strain evidence="2">KCTC 42911</strain>
    </source>
</reference>
<dbReference type="Proteomes" id="UP001595629">
    <property type="component" value="Unassembled WGS sequence"/>
</dbReference>
<accession>A0ABV7TKE0</accession>